<proteinExistence type="predicted"/>
<reference evidence="1 2" key="1">
    <citation type="journal article" date="2022" name="Int. J. Syst. Evol. Microbiol.">
        <title>Miniphocaeibacter halophilus sp. nov., an ammonium-tolerant acetate-producing bacterium isolated from a biogas system.</title>
        <authorList>
            <person name="Schnurer A."/>
            <person name="Singh A."/>
            <person name="Bi S."/>
            <person name="Qiao W."/>
            <person name="Westerholm M."/>
        </authorList>
    </citation>
    <scope>NUCLEOTIDE SEQUENCE [LARGE SCALE GENOMIC DNA]</scope>
    <source>
        <strain evidence="1 2">AMB_01</strain>
    </source>
</reference>
<sequence>MSEATNKILKTELIYQHKFKNLEQLKYELEKYIYWYNNDRIHGSLGYLSPLEYKKLNMTS</sequence>
<organism evidence="1 2">
    <name type="scientific">Miniphocaeibacter halophilus</name>
    <dbReference type="NCBI Taxonomy" id="2931922"/>
    <lineage>
        <taxon>Bacteria</taxon>
        <taxon>Bacillati</taxon>
        <taxon>Bacillota</taxon>
        <taxon>Tissierellia</taxon>
        <taxon>Tissierellales</taxon>
        <taxon>Peptoniphilaceae</taxon>
        <taxon>Miniphocaeibacter</taxon>
    </lineage>
</organism>
<dbReference type="Proteomes" id="UP000595814">
    <property type="component" value="Chromosome"/>
</dbReference>
<keyword evidence="2" id="KW-1185">Reference proteome</keyword>
<protein>
    <submittedName>
        <fullName evidence="1">IS3 family transposase</fullName>
    </submittedName>
</protein>
<name>A0AC61MTZ8_9FIRM</name>
<dbReference type="EMBL" id="CP066744">
    <property type="protein sequence ID" value="QQK09132.1"/>
    <property type="molecule type" value="Genomic_DNA"/>
</dbReference>
<accession>A0AC61MTZ8</accession>
<evidence type="ECO:0000313" key="2">
    <source>
        <dbReference type="Proteomes" id="UP000595814"/>
    </source>
</evidence>
<gene>
    <name evidence="1" type="ORF">JFY71_10630</name>
</gene>
<evidence type="ECO:0000313" key="1">
    <source>
        <dbReference type="EMBL" id="QQK09132.1"/>
    </source>
</evidence>